<dbReference type="EMBL" id="LPJV01000059">
    <property type="protein sequence ID" value="KWF46774.1"/>
    <property type="molecule type" value="Genomic_DNA"/>
</dbReference>
<evidence type="ECO:0000313" key="2">
    <source>
        <dbReference type="EMBL" id="KWF46774.1"/>
    </source>
</evidence>
<dbReference type="InterPro" id="IPR050483">
    <property type="entry name" value="CoA-transferase_III_domain"/>
</dbReference>
<dbReference type="Gene3D" id="3.40.50.10540">
    <property type="entry name" value="Crotonobetainyl-coa:carnitine coa-transferase, domain 1"/>
    <property type="match status" value="1"/>
</dbReference>
<dbReference type="Pfam" id="PF02515">
    <property type="entry name" value="CoA_transf_3"/>
    <property type="match status" value="1"/>
</dbReference>
<dbReference type="GO" id="GO:0008410">
    <property type="term" value="F:CoA-transferase activity"/>
    <property type="evidence" value="ECO:0007669"/>
    <property type="project" value="TreeGrafter"/>
</dbReference>
<name>A0AAW3PA09_9BURK</name>
<dbReference type="InterPro" id="IPR023606">
    <property type="entry name" value="CoA-Trfase_III_dom_1_sf"/>
</dbReference>
<gene>
    <name evidence="2" type="ORF">WL88_26070</name>
</gene>
<protein>
    <recommendedName>
        <fullName evidence="4">Carnitine dehydratase</fullName>
    </recommendedName>
</protein>
<dbReference type="SUPFAM" id="SSF89796">
    <property type="entry name" value="CoA-transferase family III (CaiB/BaiF)"/>
    <property type="match status" value="1"/>
</dbReference>
<evidence type="ECO:0000313" key="3">
    <source>
        <dbReference type="Proteomes" id="UP000063236"/>
    </source>
</evidence>
<keyword evidence="1" id="KW-0808">Transferase</keyword>
<dbReference type="InterPro" id="IPR044855">
    <property type="entry name" value="CoA-Trfase_III_dom3_sf"/>
</dbReference>
<evidence type="ECO:0000256" key="1">
    <source>
        <dbReference type="ARBA" id="ARBA00022679"/>
    </source>
</evidence>
<evidence type="ECO:0008006" key="4">
    <source>
        <dbReference type="Google" id="ProtNLM"/>
    </source>
</evidence>
<accession>A0AAW3PA09</accession>
<dbReference type="RefSeq" id="WP_060188570.1">
    <property type="nucleotide sequence ID" value="NZ_LPJS01000026.1"/>
</dbReference>
<dbReference type="PANTHER" id="PTHR48207">
    <property type="entry name" value="SUCCINATE--HYDROXYMETHYLGLUTARATE COA-TRANSFERASE"/>
    <property type="match status" value="1"/>
</dbReference>
<dbReference type="InterPro" id="IPR003673">
    <property type="entry name" value="CoA-Trfase_fam_III"/>
</dbReference>
<comment type="caution">
    <text evidence="2">The sequence shown here is derived from an EMBL/GenBank/DDBJ whole genome shotgun (WGS) entry which is preliminary data.</text>
</comment>
<dbReference type="PANTHER" id="PTHR48207:SF3">
    <property type="entry name" value="SUCCINATE--HYDROXYMETHYLGLUTARATE COA-TRANSFERASE"/>
    <property type="match status" value="1"/>
</dbReference>
<dbReference type="AlphaFoldDB" id="A0AAW3PA09"/>
<sequence>MPGALDGIRVIELSHQLAGPFCAMILADHGADVIKVEPPGGEDMRRVPPFIAGESAPYMMWNRNKRSIALNLKAPEDRATLLDLLASADVVLESYRPGVMARFGLDWDTLKTTFPRLIYGSVSGFGQTGPFAARGGFDVVAQGMSALMSINGPCDGPPHRLPIPLCDLTTGLYLAIGILSAIEARHRTGRGQYVETSLFESATALQVYEAVHYFTTGTNPPRMGQAHRGISPYQVFPTADGYVTIGAGMQRFFESLCELADVPGLVTDPRFVTAEDRVANNAVLVDLLSERVRRHTTDWWIDALDKAGVPCGPVLNHEQLFNHPQIVHRRMVETVRHETAGDIKTLGIPLKLSDTPGRIRRGAPVLNADRDEILAERAVAREAAEEACAATHATNTGR</sequence>
<dbReference type="Proteomes" id="UP000063236">
    <property type="component" value="Unassembled WGS sequence"/>
</dbReference>
<dbReference type="Gene3D" id="3.30.1540.10">
    <property type="entry name" value="formyl-coa transferase, domain 3"/>
    <property type="match status" value="1"/>
</dbReference>
<organism evidence="2 3">
    <name type="scientific">Burkholderia diffusa</name>
    <dbReference type="NCBI Taxonomy" id="488732"/>
    <lineage>
        <taxon>Bacteria</taxon>
        <taxon>Pseudomonadati</taxon>
        <taxon>Pseudomonadota</taxon>
        <taxon>Betaproteobacteria</taxon>
        <taxon>Burkholderiales</taxon>
        <taxon>Burkholderiaceae</taxon>
        <taxon>Burkholderia</taxon>
        <taxon>Burkholderia cepacia complex</taxon>
    </lineage>
</organism>
<reference evidence="2 3" key="1">
    <citation type="submission" date="2015-11" db="EMBL/GenBank/DDBJ databases">
        <title>Expanding the genomic diversity of Burkholderia species for the development of highly accurate diagnostics.</title>
        <authorList>
            <person name="Sahl J."/>
            <person name="Keim P."/>
            <person name="Wagner D."/>
        </authorList>
    </citation>
    <scope>NUCLEOTIDE SEQUENCE [LARGE SCALE GENOMIC DNA]</scope>
    <source>
        <strain evidence="2 3">MSMB378WGS</strain>
    </source>
</reference>
<proteinExistence type="predicted"/>